<evidence type="ECO:0000256" key="5">
    <source>
        <dbReference type="SAM" id="MobiDB-lite"/>
    </source>
</evidence>
<keyword evidence="2 6" id="KW-0732">Signal</keyword>
<dbReference type="InterPro" id="IPR043147">
    <property type="entry name" value="Penicillin_amidase_A-knob"/>
</dbReference>
<dbReference type="Gene3D" id="2.30.120.10">
    <property type="match status" value="1"/>
</dbReference>
<evidence type="ECO:0000313" key="8">
    <source>
        <dbReference type="Proteomes" id="UP001617511"/>
    </source>
</evidence>
<protein>
    <submittedName>
        <fullName evidence="7">Penicillin acylase family protein</fullName>
    </submittedName>
</protein>
<organism evidence="7 8">
    <name type="scientific">Streptomyces iakyrus</name>
    <dbReference type="NCBI Taxonomy" id="68219"/>
    <lineage>
        <taxon>Bacteria</taxon>
        <taxon>Bacillati</taxon>
        <taxon>Actinomycetota</taxon>
        <taxon>Actinomycetes</taxon>
        <taxon>Kitasatosporales</taxon>
        <taxon>Streptomycetaceae</taxon>
        <taxon>Streptomyces</taxon>
    </lineage>
</organism>
<evidence type="ECO:0000256" key="1">
    <source>
        <dbReference type="ARBA" id="ARBA00006586"/>
    </source>
</evidence>
<dbReference type="Gene3D" id="1.10.439.10">
    <property type="entry name" value="Penicillin Amidohydrolase, domain 1"/>
    <property type="match status" value="1"/>
</dbReference>
<dbReference type="InterPro" id="IPR002692">
    <property type="entry name" value="S45"/>
</dbReference>
<comment type="caution">
    <text evidence="7">The sequence shown here is derived from an EMBL/GenBank/DDBJ whole genome shotgun (WGS) entry which is preliminary data.</text>
</comment>
<dbReference type="InterPro" id="IPR023343">
    <property type="entry name" value="Penicillin_amidase_dom1"/>
</dbReference>
<evidence type="ECO:0000256" key="2">
    <source>
        <dbReference type="ARBA" id="ARBA00022729"/>
    </source>
</evidence>
<sequence length="825" mass="87508">MPRVTRLPALTRGALASLLAGITLVGATAAPAAPVPPPDGPAGHGRPVVIRYTEHGVPHITAGDWRGLGYGYGYASATDNLCVLADAYLTVRAERSRHLGPDAPADTGLGVAGDSLTSDLYFQRLKDSRTVEQLVAQPPPLGPEPEVRRLVDGYVRGYNRYVAETGEPGADGPACRGKGWVRPITSLDVYRHFHAVATMSGAGTMMDGITAARPPEPGKPSAATPGPSAASLKTSAAGLSAAVRTARGDGELGSNALATGRRGTAGEARSVLLANPHFPWHGARRFWQSHLTLPGRLDVSGASLLGFPTVLIGHNRDLAWTHTVSTAATYGLYEVPLVPGDPTRYLVDGVPEPMRPHRVTVRVRAADGTEDTVERTLWETRYGPVIGTGPGGFPLPWTTRSAHVLRDANAGNLRAVNSWLGLGRARDTDDVRRVLARTQGLPWVNTVAADRRGRALYTDLQVVPHVTDDLAESCLTPLGRRVFPSSGVPVLDGGRGDCAWGSDPDAVEPGLLGPVRLPGLARDDYVVNANNSPWLTNPAAPLTDYPRVVGDKGTARSLRTQEAVLTAERRLAGTDGLPGRGLTRGSAQRLLFRDHSRAAELAGADTVRLCRSFPGGRAPSSQGPVDVSAACPALEAWDGTFRQDSRGALLFSRFVLKAETVPGGPWRTPFDPADPLHTPRTLAVDDPQVQRAFGEAAAELRAAGIALDAPLGAHQYVVRDGRRIPLHGGPHQAGVLNVVTPRWDPAAGATEVTTGTSFLQVTEFPEQGAPRASTLLAYSQSADPSSPHHADQTRLYSRGTWVPERFTPAEILRSPHLRTVVLTAP</sequence>
<evidence type="ECO:0000256" key="3">
    <source>
        <dbReference type="ARBA" id="ARBA00022801"/>
    </source>
</evidence>
<name>A0ABW8FIB4_9ACTN</name>
<dbReference type="Proteomes" id="UP001617511">
    <property type="component" value="Unassembled WGS sequence"/>
</dbReference>
<dbReference type="Gene3D" id="3.60.20.10">
    <property type="entry name" value="Glutamine Phosphoribosylpyrophosphate, subunit 1, domain 1"/>
    <property type="match status" value="1"/>
</dbReference>
<feature type="chain" id="PRO_5045695467" evidence="6">
    <location>
        <begin position="33"/>
        <end position="825"/>
    </location>
</feature>
<dbReference type="PANTHER" id="PTHR34218">
    <property type="entry name" value="PEPTIDASE S45 PENICILLIN AMIDASE"/>
    <property type="match status" value="1"/>
</dbReference>
<evidence type="ECO:0000256" key="6">
    <source>
        <dbReference type="SAM" id="SignalP"/>
    </source>
</evidence>
<evidence type="ECO:0000256" key="4">
    <source>
        <dbReference type="ARBA" id="ARBA00023145"/>
    </source>
</evidence>
<evidence type="ECO:0000313" key="7">
    <source>
        <dbReference type="EMBL" id="MFJ4081747.1"/>
    </source>
</evidence>
<dbReference type="Pfam" id="PF01804">
    <property type="entry name" value="Penicil_amidase"/>
    <property type="match status" value="1"/>
</dbReference>
<accession>A0ABW8FIB4</accession>
<reference evidence="7 8" key="1">
    <citation type="submission" date="2024-10" db="EMBL/GenBank/DDBJ databases">
        <title>The Natural Products Discovery Center: Release of the First 8490 Sequenced Strains for Exploring Actinobacteria Biosynthetic Diversity.</title>
        <authorList>
            <person name="Kalkreuter E."/>
            <person name="Kautsar S.A."/>
            <person name="Yang D."/>
            <person name="Bader C.D."/>
            <person name="Teijaro C.N."/>
            <person name="Fluegel L."/>
            <person name="Davis C.M."/>
            <person name="Simpson J.R."/>
            <person name="Lauterbach L."/>
            <person name="Steele A.D."/>
            <person name="Gui C."/>
            <person name="Meng S."/>
            <person name="Li G."/>
            <person name="Viehrig K."/>
            <person name="Ye F."/>
            <person name="Su P."/>
            <person name="Kiefer A.F."/>
            <person name="Nichols A."/>
            <person name="Cepeda A.J."/>
            <person name="Yan W."/>
            <person name="Fan B."/>
            <person name="Jiang Y."/>
            <person name="Adhikari A."/>
            <person name="Zheng C.-J."/>
            <person name="Schuster L."/>
            <person name="Cowan T.M."/>
            <person name="Smanski M.J."/>
            <person name="Chevrette M.G."/>
            <person name="De Carvalho L.P.S."/>
            <person name="Shen B."/>
        </authorList>
    </citation>
    <scope>NUCLEOTIDE SEQUENCE [LARGE SCALE GENOMIC DNA]</scope>
    <source>
        <strain evidence="7 8">NPDC089932</strain>
    </source>
</reference>
<dbReference type="InterPro" id="IPR029055">
    <property type="entry name" value="Ntn_hydrolases_N"/>
</dbReference>
<feature type="region of interest" description="Disordered" evidence="5">
    <location>
        <begin position="211"/>
        <end position="235"/>
    </location>
</feature>
<feature type="signal peptide" evidence="6">
    <location>
        <begin position="1"/>
        <end position="32"/>
    </location>
</feature>
<dbReference type="PANTHER" id="PTHR34218:SF3">
    <property type="entry name" value="ACYL-HOMOSERINE LACTONE ACYLASE PVDQ"/>
    <property type="match status" value="1"/>
</dbReference>
<dbReference type="Gene3D" id="1.10.1400.10">
    <property type="match status" value="1"/>
</dbReference>
<feature type="compositionally biased region" description="Low complexity" evidence="5">
    <location>
        <begin position="219"/>
        <end position="231"/>
    </location>
</feature>
<keyword evidence="4" id="KW-0865">Zymogen</keyword>
<keyword evidence="3" id="KW-0378">Hydrolase</keyword>
<dbReference type="RefSeq" id="WP_388127402.1">
    <property type="nucleotide sequence ID" value="NZ_JBIADY010000001.1"/>
</dbReference>
<gene>
    <name evidence="7" type="ORF">ACIP2Z_22670</name>
</gene>
<proteinExistence type="inferred from homology"/>
<comment type="similarity">
    <text evidence="1">Belongs to the peptidase S45 family.</text>
</comment>
<keyword evidence="8" id="KW-1185">Reference proteome</keyword>
<dbReference type="SUPFAM" id="SSF56235">
    <property type="entry name" value="N-terminal nucleophile aminohydrolases (Ntn hydrolases)"/>
    <property type="match status" value="1"/>
</dbReference>
<dbReference type="EMBL" id="JBIVGG010000010">
    <property type="protein sequence ID" value="MFJ4081747.1"/>
    <property type="molecule type" value="Genomic_DNA"/>
</dbReference>
<dbReference type="InterPro" id="IPR043146">
    <property type="entry name" value="Penicillin_amidase_N_B-knob"/>
</dbReference>